<keyword evidence="1" id="KW-1133">Transmembrane helix</keyword>
<proteinExistence type="predicted"/>
<name>A0A3M8BD32_9BACL</name>
<evidence type="ECO:0000256" key="1">
    <source>
        <dbReference type="SAM" id="Phobius"/>
    </source>
</evidence>
<evidence type="ECO:0000313" key="3">
    <source>
        <dbReference type="EMBL" id="RNB60785.1"/>
    </source>
</evidence>
<accession>A0A3M8BD32</accession>
<feature type="chain" id="PRO_5018109918" evidence="2">
    <location>
        <begin position="25"/>
        <end position="374"/>
    </location>
</feature>
<dbReference type="EMBL" id="RHHS01000009">
    <property type="protein sequence ID" value="RNB60785.1"/>
    <property type="molecule type" value="Genomic_DNA"/>
</dbReference>
<feature type="transmembrane region" description="Helical" evidence="1">
    <location>
        <begin position="290"/>
        <end position="314"/>
    </location>
</feature>
<dbReference type="RefSeq" id="WP_122903215.1">
    <property type="nucleotide sequence ID" value="NZ_RHHS01000009.1"/>
</dbReference>
<dbReference type="AlphaFoldDB" id="A0A3M8BD32"/>
<evidence type="ECO:0000256" key="2">
    <source>
        <dbReference type="SAM" id="SignalP"/>
    </source>
</evidence>
<comment type="caution">
    <text evidence="3">The sequence shown here is derived from an EMBL/GenBank/DDBJ whole genome shotgun (WGS) entry which is preliminary data.</text>
</comment>
<organism evidence="3 4">
    <name type="scientific">Brevibacillus gelatini</name>
    <dbReference type="NCBI Taxonomy" id="1655277"/>
    <lineage>
        <taxon>Bacteria</taxon>
        <taxon>Bacillati</taxon>
        <taxon>Bacillota</taxon>
        <taxon>Bacilli</taxon>
        <taxon>Bacillales</taxon>
        <taxon>Paenibacillaceae</taxon>
        <taxon>Brevibacillus</taxon>
    </lineage>
</organism>
<feature type="signal peptide" evidence="2">
    <location>
        <begin position="1"/>
        <end position="24"/>
    </location>
</feature>
<keyword evidence="1" id="KW-0812">Transmembrane</keyword>
<evidence type="ECO:0000313" key="4">
    <source>
        <dbReference type="Proteomes" id="UP000268829"/>
    </source>
</evidence>
<sequence length="374" mass="41310">MKRILSLITTFALLFQVILVPASAKTNESDTIKNVEAYSIETLSDEPNDEGVFEVTGYKQVNAITEITADANQIKTKMFKIEDYYDRNNNYINTVVTSEEFQNDYNTGEAKAKKQTKQYDEAMTISVNKSEKNTLSSADLTNAKKISVQKNVERAISDIDEEEFKPVPGIKKADLEKVKKIAAKIKESNAVKFNTETNHIEIDEKKLASLASTEAAGAFDNFYNHNLSTGAFTAQALGVAGHKYIRVTGSTVGSSKNASSMVAFKKSINEYEYYIITKMKYNLYSETFDWFLILMGLGAIVAGFGTGPAGWLAIVTGYAGALGTFTALTSKAYATAERLDLSRNAAKFCQGAREIILNYPKKFENYNVTVVSGY</sequence>
<reference evidence="3 4" key="1">
    <citation type="submission" date="2018-10" db="EMBL/GenBank/DDBJ databases">
        <title>Phylogenomics of Brevibacillus.</title>
        <authorList>
            <person name="Dunlap C."/>
        </authorList>
    </citation>
    <scope>NUCLEOTIDE SEQUENCE [LARGE SCALE GENOMIC DNA]</scope>
    <source>
        <strain evidence="3 4">DSM 100115</strain>
    </source>
</reference>
<dbReference type="OrthoDB" id="2876929at2"/>
<dbReference type="Proteomes" id="UP000268829">
    <property type="component" value="Unassembled WGS sequence"/>
</dbReference>
<keyword evidence="2" id="KW-0732">Signal</keyword>
<protein>
    <submittedName>
        <fullName evidence="3">Uncharacterized protein</fullName>
    </submittedName>
</protein>
<gene>
    <name evidence="3" type="ORF">EDM57_02610</name>
</gene>
<keyword evidence="1" id="KW-0472">Membrane</keyword>
<keyword evidence="4" id="KW-1185">Reference proteome</keyword>